<sequence>MELTLVIPVWNDPDGLKRLLMQVQDFSTFSEIVICDDASDEPISLESGELSSAFLARITYLRCEHQRGAGHARNLGLQRVSTSHLIFFDSDDLFEDGFLAIVEALRGRESADDFDFCIFRHHDTRVLATGGEGSYPKEEGLWKAVGAQEIPAVLTQDQAAKLCSLAAYPWNKIYRTDFLRANDIRCTELPVHNDLELHWTSFLAASTILCTSTIGATHFVMEDGTRLTNRRDEDRLRVFEAFDAVQARMSQIDPYRRISFLEPFMSFARNLMTWIRDDLPPAGPAVITRVHRFDIRAVPPAQARRVGRFHFAGTPGALVPVFGSPGMSAV</sequence>
<evidence type="ECO:0000259" key="1">
    <source>
        <dbReference type="Pfam" id="PF00535"/>
    </source>
</evidence>
<dbReference type="OrthoDB" id="114108at2"/>
<dbReference type="EMBL" id="JFZA02000034">
    <property type="protein sequence ID" value="KFG89083.1"/>
    <property type="molecule type" value="Genomic_DNA"/>
</dbReference>
<reference evidence="2" key="1">
    <citation type="submission" date="2014-08" db="EMBL/GenBank/DDBJ databases">
        <title>Draft genome sequences of Sphingobium herbicidovorans.</title>
        <authorList>
            <person name="Gan H.M."/>
            <person name="Gan H.Y."/>
            <person name="Savka M.A."/>
        </authorList>
    </citation>
    <scope>NUCLEOTIDE SEQUENCE [LARGE SCALE GENOMIC DNA]</scope>
    <source>
        <strain evidence="2">NBRC 16415</strain>
    </source>
</reference>
<accession>A0A086P6R5</accession>
<keyword evidence="2" id="KW-0808">Transferase</keyword>
<dbReference type="PANTHER" id="PTHR22916">
    <property type="entry name" value="GLYCOSYLTRANSFERASE"/>
    <property type="match status" value="1"/>
</dbReference>
<dbReference type="PATRIC" id="fig|1219045.3.peg.2952"/>
<dbReference type="eggNOG" id="COG0463">
    <property type="taxonomic scope" value="Bacteria"/>
</dbReference>
<evidence type="ECO:0000313" key="2">
    <source>
        <dbReference type="EMBL" id="KFG89083.1"/>
    </source>
</evidence>
<dbReference type="SUPFAM" id="SSF53448">
    <property type="entry name" value="Nucleotide-diphospho-sugar transferases"/>
    <property type="match status" value="1"/>
</dbReference>
<protein>
    <submittedName>
        <fullName evidence="2">Glycosyl transferase</fullName>
    </submittedName>
</protein>
<name>A0A086P6R5_SPHHM</name>
<dbReference type="AlphaFoldDB" id="A0A086P6R5"/>
<proteinExistence type="predicted"/>
<comment type="caution">
    <text evidence="2">The sequence shown here is derived from an EMBL/GenBank/DDBJ whole genome shotgun (WGS) entry which is preliminary data.</text>
</comment>
<evidence type="ECO:0000313" key="3">
    <source>
        <dbReference type="Proteomes" id="UP000024284"/>
    </source>
</evidence>
<dbReference type="Proteomes" id="UP000024284">
    <property type="component" value="Unassembled WGS sequence"/>
</dbReference>
<organism evidence="2 3">
    <name type="scientific">Sphingobium herbicidovorans (strain ATCC 700291 / DSM 11019 / CCUG 56400 / KCTC 2939 / LMG 18315 / NBRC 16415 / MH)</name>
    <name type="common">Sphingomonas herbicidovorans</name>
    <dbReference type="NCBI Taxonomy" id="1219045"/>
    <lineage>
        <taxon>Bacteria</taxon>
        <taxon>Pseudomonadati</taxon>
        <taxon>Pseudomonadota</taxon>
        <taxon>Alphaproteobacteria</taxon>
        <taxon>Sphingomonadales</taxon>
        <taxon>Sphingomonadaceae</taxon>
        <taxon>Sphingobium</taxon>
    </lineage>
</organism>
<dbReference type="CDD" id="cd00761">
    <property type="entry name" value="Glyco_tranf_GTA_type"/>
    <property type="match status" value="1"/>
</dbReference>
<dbReference type="STRING" id="76947.GCA_002080435_02332"/>
<dbReference type="InterPro" id="IPR001173">
    <property type="entry name" value="Glyco_trans_2-like"/>
</dbReference>
<gene>
    <name evidence="2" type="ORF">BV98_002910</name>
</gene>
<keyword evidence="3" id="KW-1185">Reference proteome</keyword>
<dbReference type="Pfam" id="PF00535">
    <property type="entry name" value="Glycos_transf_2"/>
    <property type="match status" value="1"/>
</dbReference>
<dbReference type="InterPro" id="IPR029044">
    <property type="entry name" value="Nucleotide-diphossugar_trans"/>
</dbReference>
<dbReference type="GO" id="GO:0016758">
    <property type="term" value="F:hexosyltransferase activity"/>
    <property type="evidence" value="ECO:0007669"/>
    <property type="project" value="UniProtKB-ARBA"/>
</dbReference>
<dbReference type="Gene3D" id="3.90.550.10">
    <property type="entry name" value="Spore Coat Polysaccharide Biosynthesis Protein SpsA, Chain A"/>
    <property type="match status" value="1"/>
</dbReference>
<feature type="domain" description="Glycosyltransferase 2-like" evidence="1">
    <location>
        <begin position="5"/>
        <end position="111"/>
    </location>
</feature>